<dbReference type="EMBL" id="BSFP01000029">
    <property type="protein sequence ID" value="GLL03073.1"/>
    <property type="molecule type" value="Genomic_DNA"/>
</dbReference>
<dbReference type="RefSeq" id="WP_261965389.1">
    <property type="nucleotide sequence ID" value="NZ_BAAAXA010000001.1"/>
</dbReference>
<dbReference type="AlphaFoldDB" id="A0A9W6NNB9"/>
<feature type="transmembrane region" description="Helical" evidence="2">
    <location>
        <begin position="122"/>
        <end position="140"/>
    </location>
</feature>
<feature type="region of interest" description="Disordered" evidence="1">
    <location>
        <begin position="316"/>
        <end position="351"/>
    </location>
</feature>
<proteinExistence type="predicted"/>
<evidence type="ECO:0000313" key="4">
    <source>
        <dbReference type="Proteomes" id="UP001143480"/>
    </source>
</evidence>
<feature type="compositionally biased region" description="Low complexity" evidence="1">
    <location>
        <begin position="316"/>
        <end position="343"/>
    </location>
</feature>
<feature type="transmembrane region" description="Helical" evidence="2">
    <location>
        <begin position="89"/>
        <end position="110"/>
    </location>
</feature>
<feature type="transmembrane region" description="Helical" evidence="2">
    <location>
        <begin position="60"/>
        <end position="83"/>
    </location>
</feature>
<sequence length="351" mass="35595">MNGGGWVLAGAVRLLPAPRRDWGAAMLAELDGIGPAGERRRFAAGCVAAILTRPAVWRRVGYALLPLVVAGFVVRWSAAIGWAPRRWGVVAFALLLAAVAELGVFGPLGPVGAGWAARATRLVAYALVGVLAVEAGWFMAHQTNADLGGEPVLAVVFAGFLAGALAVTGHRAAVTARTLLTGLAGGFGLAGVWAALVLLDPPVPADLGLAVVLLGTGLAGIGLAVERRRGPAAAWTAAATAGTVAVLLIFNLVTVLSAAGADDLIPHLLPPLVPARAQVAGSRIELPDHYLWLLLLGWFLALAQWAAARPAREPDAGAAAVPTGGVPGGSLRLGSSGRAAGRCRPGRPRGP</sequence>
<keyword evidence="4" id="KW-1185">Reference proteome</keyword>
<keyword evidence="2" id="KW-0472">Membrane</keyword>
<reference evidence="3" key="1">
    <citation type="journal article" date="2014" name="Int. J. Syst. Evol. Microbiol.">
        <title>Complete genome sequence of Corynebacterium casei LMG S-19264T (=DSM 44701T), isolated from a smear-ripened cheese.</title>
        <authorList>
            <consortium name="US DOE Joint Genome Institute (JGI-PGF)"/>
            <person name="Walter F."/>
            <person name="Albersmeier A."/>
            <person name="Kalinowski J."/>
            <person name="Ruckert C."/>
        </authorList>
    </citation>
    <scope>NUCLEOTIDE SEQUENCE</scope>
    <source>
        <strain evidence="3">VKM Ac-1321</strain>
    </source>
</reference>
<accession>A0A9W6NNB9</accession>
<feature type="transmembrane region" description="Helical" evidence="2">
    <location>
        <begin position="232"/>
        <end position="259"/>
    </location>
</feature>
<evidence type="ECO:0000256" key="2">
    <source>
        <dbReference type="SAM" id="Phobius"/>
    </source>
</evidence>
<evidence type="ECO:0000256" key="1">
    <source>
        <dbReference type="SAM" id="MobiDB-lite"/>
    </source>
</evidence>
<feature type="transmembrane region" description="Helical" evidence="2">
    <location>
        <begin position="179"/>
        <end position="199"/>
    </location>
</feature>
<feature type="transmembrane region" description="Helical" evidence="2">
    <location>
        <begin position="290"/>
        <end position="308"/>
    </location>
</feature>
<feature type="transmembrane region" description="Helical" evidence="2">
    <location>
        <begin position="205"/>
        <end position="225"/>
    </location>
</feature>
<keyword evidence="2" id="KW-1133">Transmembrane helix</keyword>
<feature type="transmembrane region" description="Helical" evidence="2">
    <location>
        <begin position="152"/>
        <end position="172"/>
    </location>
</feature>
<reference evidence="3" key="2">
    <citation type="submission" date="2023-01" db="EMBL/GenBank/DDBJ databases">
        <authorList>
            <person name="Sun Q."/>
            <person name="Evtushenko L."/>
        </authorList>
    </citation>
    <scope>NUCLEOTIDE SEQUENCE</scope>
    <source>
        <strain evidence="3">VKM Ac-1321</strain>
    </source>
</reference>
<dbReference type="Proteomes" id="UP001143480">
    <property type="component" value="Unassembled WGS sequence"/>
</dbReference>
<gene>
    <name evidence="3" type="ORF">GCM10017581_048160</name>
</gene>
<evidence type="ECO:0000313" key="3">
    <source>
        <dbReference type="EMBL" id="GLL03073.1"/>
    </source>
</evidence>
<keyword evidence="2" id="KW-0812">Transmembrane</keyword>
<comment type="caution">
    <text evidence="3">The sequence shown here is derived from an EMBL/GenBank/DDBJ whole genome shotgun (WGS) entry which is preliminary data.</text>
</comment>
<name>A0A9W6NNB9_9ACTN</name>
<organism evidence="3 4">
    <name type="scientific">Dactylosporangium matsuzakiense</name>
    <dbReference type="NCBI Taxonomy" id="53360"/>
    <lineage>
        <taxon>Bacteria</taxon>
        <taxon>Bacillati</taxon>
        <taxon>Actinomycetota</taxon>
        <taxon>Actinomycetes</taxon>
        <taxon>Micromonosporales</taxon>
        <taxon>Micromonosporaceae</taxon>
        <taxon>Dactylosporangium</taxon>
    </lineage>
</organism>
<protein>
    <submittedName>
        <fullName evidence="3">Uncharacterized protein</fullName>
    </submittedName>
</protein>